<dbReference type="EMBL" id="VSSQ01031982">
    <property type="protein sequence ID" value="MPM83094.1"/>
    <property type="molecule type" value="Genomic_DNA"/>
</dbReference>
<accession>A0A645D1I3</accession>
<proteinExistence type="predicted"/>
<gene>
    <name evidence="1" type="ORF">SDC9_130157</name>
</gene>
<name>A0A645D1I3_9ZZZZ</name>
<dbReference type="AlphaFoldDB" id="A0A645D1I3"/>
<evidence type="ECO:0000313" key="1">
    <source>
        <dbReference type="EMBL" id="MPM83094.1"/>
    </source>
</evidence>
<organism evidence="1">
    <name type="scientific">bioreactor metagenome</name>
    <dbReference type="NCBI Taxonomy" id="1076179"/>
    <lineage>
        <taxon>unclassified sequences</taxon>
        <taxon>metagenomes</taxon>
        <taxon>ecological metagenomes</taxon>
    </lineage>
</organism>
<reference evidence="1" key="1">
    <citation type="submission" date="2019-08" db="EMBL/GenBank/DDBJ databases">
        <authorList>
            <person name="Kucharzyk K."/>
            <person name="Murdoch R.W."/>
            <person name="Higgins S."/>
            <person name="Loffler F."/>
        </authorList>
    </citation>
    <scope>NUCLEOTIDE SEQUENCE</scope>
</reference>
<protein>
    <submittedName>
        <fullName evidence="1">Uncharacterized protein</fullName>
    </submittedName>
</protein>
<comment type="caution">
    <text evidence="1">The sequence shown here is derived from an EMBL/GenBank/DDBJ whole genome shotgun (WGS) entry which is preliminary data.</text>
</comment>
<sequence>MAAVSGICMTESSVYIENCGFICRCKISCGGSWFKALAEKEICRFGNVAFSVESRGDISAGNINVDSFKCAAALCGAVESSD</sequence>